<dbReference type="RefSeq" id="WP_345467863.1">
    <property type="nucleotide sequence ID" value="NZ_BAABRP010000024.1"/>
</dbReference>
<proteinExistence type="predicted"/>
<dbReference type="Proteomes" id="UP001401887">
    <property type="component" value="Unassembled WGS sequence"/>
</dbReference>
<keyword evidence="2" id="KW-1185">Reference proteome</keyword>
<accession>A0ABP9WF91</accession>
<sequence length="264" mass="27928">MKLPAALPVEEEKAPLIWLDEDRQPLFSLLKVTGEQEVRVLEQNLHSLKPGGQVVAVPNTGAQVYAGYDIVLPGSEYGVVVGVWAGTHPGIQGLMSQVADAAVRCRYVQEGALTLPIARFTGIDRTWRGAAALGGTVKANFAPGSAYRFRSPRSQPVPVGSPQTLPIGGQAPCDLRVDITAGQTAVVDPTIDAALGRTTWRGTIPPGQTLRIDELDGAGLCLLAGVERGVSLYGPQPQLTPRNRTITITAPGATARVTWQEGIL</sequence>
<reference evidence="1 2" key="1">
    <citation type="submission" date="2024-02" db="EMBL/GenBank/DDBJ databases">
        <title>Deinococcus carri NBRC 110142.</title>
        <authorList>
            <person name="Ichikawa N."/>
            <person name="Katano-Makiyama Y."/>
            <person name="Hidaka K."/>
        </authorList>
    </citation>
    <scope>NUCLEOTIDE SEQUENCE [LARGE SCALE GENOMIC DNA]</scope>
    <source>
        <strain evidence="1 2">NBRC 110142</strain>
    </source>
</reference>
<evidence type="ECO:0000313" key="1">
    <source>
        <dbReference type="EMBL" id="GAA5514763.1"/>
    </source>
</evidence>
<name>A0ABP9WF91_9DEIO</name>
<comment type="caution">
    <text evidence="1">The sequence shown here is derived from an EMBL/GenBank/DDBJ whole genome shotgun (WGS) entry which is preliminary data.</text>
</comment>
<gene>
    <name evidence="1" type="ORF">Dcar01_03524</name>
</gene>
<evidence type="ECO:0008006" key="3">
    <source>
        <dbReference type="Google" id="ProtNLM"/>
    </source>
</evidence>
<dbReference type="EMBL" id="BAABRP010000024">
    <property type="protein sequence ID" value="GAA5514763.1"/>
    <property type="molecule type" value="Genomic_DNA"/>
</dbReference>
<protein>
    <recommendedName>
        <fullName evidence="3">Phage tail protein</fullName>
    </recommendedName>
</protein>
<evidence type="ECO:0000313" key="2">
    <source>
        <dbReference type="Proteomes" id="UP001401887"/>
    </source>
</evidence>
<organism evidence="1 2">
    <name type="scientific">Deinococcus carri</name>
    <dbReference type="NCBI Taxonomy" id="1211323"/>
    <lineage>
        <taxon>Bacteria</taxon>
        <taxon>Thermotogati</taxon>
        <taxon>Deinococcota</taxon>
        <taxon>Deinococci</taxon>
        <taxon>Deinococcales</taxon>
        <taxon>Deinococcaceae</taxon>
        <taxon>Deinococcus</taxon>
    </lineage>
</organism>